<proteinExistence type="predicted"/>
<evidence type="ECO:0000256" key="1">
    <source>
        <dbReference type="SAM" id="Phobius"/>
    </source>
</evidence>
<feature type="transmembrane region" description="Helical" evidence="1">
    <location>
        <begin position="70"/>
        <end position="93"/>
    </location>
</feature>
<feature type="transmembrane region" description="Helical" evidence="1">
    <location>
        <begin position="113"/>
        <end position="133"/>
    </location>
</feature>
<keyword evidence="1" id="KW-1133">Transmembrane helix</keyword>
<evidence type="ECO:0000313" key="3">
    <source>
        <dbReference type="Proteomes" id="UP000038040"/>
    </source>
</evidence>
<sequence>MILAICFVVFDLEWRREVVSAKNKCLWQSELIELFINAVAFYFILLTLVSSSTLIMCFTKTSTVYKNALYLITLYSSATVILTIILSASYYIGSRIIAEHCINDHIKMLELQMGLVSLASLITCSIYMVVGMIQGGREIDENLTRRRFSAMPNVNDRIFHVPNSLSMITPPPPYNINMSRSGKFF</sequence>
<keyword evidence="1" id="KW-0812">Transmembrane</keyword>
<keyword evidence="1" id="KW-0472">Membrane</keyword>
<keyword evidence="4" id="KW-1185">Reference proteome</keyword>
<dbReference type="Proteomes" id="UP000038040">
    <property type="component" value="Unplaced"/>
</dbReference>
<name>A0A0N4U3C6_DRAME</name>
<accession>A0A0N4U3C6</accession>
<dbReference type="WBParaSite" id="DME_0000122501-mRNA-1">
    <property type="protein sequence ID" value="DME_0000122501-mRNA-1"/>
    <property type="gene ID" value="DME_0000122501"/>
</dbReference>
<organism evidence="3 5">
    <name type="scientific">Dracunculus medinensis</name>
    <name type="common">Guinea worm</name>
    <dbReference type="NCBI Taxonomy" id="318479"/>
    <lineage>
        <taxon>Eukaryota</taxon>
        <taxon>Metazoa</taxon>
        <taxon>Ecdysozoa</taxon>
        <taxon>Nematoda</taxon>
        <taxon>Chromadorea</taxon>
        <taxon>Rhabditida</taxon>
        <taxon>Spirurina</taxon>
        <taxon>Dracunculoidea</taxon>
        <taxon>Dracunculidae</taxon>
        <taxon>Dracunculus</taxon>
    </lineage>
</organism>
<evidence type="ECO:0000313" key="2">
    <source>
        <dbReference type="EMBL" id="VDN55612.1"/>
    </source>
</evidence>
<gene>
    <name evidence="2" type="ORF">DME_LOCUS5585</name>
</gene>
<dbReference type="OrthoDB" id="10465483at2759"/>
<protein>
    <submittedName>
        <fullName evidence="5">MARVEL domain-containing protein</fullName>
    </submittedName>
</protein>
<dbReference type="Proteomes" id="UP000274756">
    <property type="component" value="Unassembled WGS sequence"/>
</dbReference>
<reference evidence="5" key="1">
    <citation type="submission" date="2017-02" db="UniProtKB">
        <authorList>
            <consortium name="WormBaseParasite"/>
        </authorList>
    </citation>
    <scope>IDENTIFICATION</scope>
</reference>
<dbReference type="EMBL" id="UYYG01001152">
    <property type="protein sequence ID" value="VDN55612.1"/>
    <property type="molecule type" value="Genomic_DNA"/>
</dbReference>
<dbReference type="AlphaFoldDB" id="A0A0N4U3C6"/>
<evidence type="ECO:0000313" key="5">
    <source>
        <dbReference type="WBParaSite" id="DME_0000122501-mRNA-1"/>
    </source>
</evidence>
<evidence type="ECO:0000313" key="4">
    <source>
        <dbReference type="Proteomes" id="UP000274756"/>
    </source>
</evidence>
<feature type="transmembrane region" description="Helical" evidence="1">
    <location>
        <begin position="39"/>
        <end position="58"/>
    </location>
</feature>
<reference evidence="2 4" key="2">
    <citation type="submission" date="2018-11" db="EMBL/GenBank/DDBJ databases">
        <authorList>
            <consortium name="Pathogen Informatics"/>
        </authorList>
    </citation>
    <scope>NUCLEOTIDE SEQUENCE [LARGE SCALE GENOMIC DNA]</scope>
</reference>